<dbReference type="PANTHER" id="PTHR47843:SF5">
    <property type="entry name" value="BTB_POZ DOMAIN PROTEIN"/>
    <property type="match status" value="1"/>
</dbReference>
<dbReference type="InterPro" id="IPR011333">
    <property type="entry name" value="SKP1/BTB/POZ_sf"/>
</dbReference>
<sequence>MIPSVDSWVLAQFETGGTILDGADTETHVLLDITTREIGITLEGANGSKILAQTDERKKISCNVQDIIFIVHAFQVSNCPKISLKPAEGQPWNIVFETQKSAIKFLDILRELRGDTLVVRSLAAKHVNAFSGPNYNMQAQGIEDMSATKASASTDASSSPFKRLWFTGDYADFVVVAAGGQTFNVHRAVVCTQSCFFKAACGQGFLEAESHRIRLEEDAVVVEALLRELYGVESRFTGSPFTYFAYEPNVIKERIINDLIKIFIAADKYGMENICVRAAEAIRCRLPFLQDLESVIEAVNSVMEACPERDCGLRVIMMDHLETRFPHIHNNEAAEDAILEHPLVAKAMLRLLLSSRSAPITRQVPPQTTARRSSRIAGRN</sequence>
<dbReference type="SMART" id="SM00225">
    <property type="entry name" value="BTB"/>
    <property type="match status" value="1"/>
</dbReference>
<dbReference type="Pfam" id="PF00651">
    <property type="entry name" value="BTB"/>
    <property type="match status" value="1"/>
</dbReference>
<evidence type="ECO:0000313" key="2">
    <source>
        <dbReference type="EMBL" id="KAF2739522.1"/>
    </source>
</evidence>
<dbReference type="Gene3D" id="3.30.710.10">
    <property type="entry name" value="Potassium Channel Kv1.1, Chain A"/>
    <property type="match status" value="1"/>
</dbReference>
<keyword evidence="3" id="KW-1185">Reference proteome</keyword>
<gene>
    <name evidence="2" type="ORF">EJ04DRAFT_559867</name>
</gene>
<dbReference type="EMBL" id="ML996104">
    <property type="protein sequence ID" value="KAF2739522.1"/>
    <property type="molecule type" value="Genomic_DNA"/>
</dbReference>
<evidence type="ECO:0000259" key="1">
    <source>
        <dbReference type="PROSITE" id="PS50097"/>
    </source>
</evidence>
<accession>A0A9P4RA25</accession>
<proteinExistence type="predicted"/>
<name>A0A9P4RA25_9PLEO</name>
<dbReference type="PROSITE" id="PS50097">
    <property type="entry name" value="BTB"/>
    <property type="match status" value="1"/>
</dbReference>
<protein>
    <recommendedName>
        <fullName evidence="1">BTB domain-containing protein</fullName>
    </recommendedName>
</protein>
<reference evidence="2" key="1">
    <citation type="journal article" date="2020" name="Stud. Mycol.">
        <title>101 Dothideomycetes genomes: a test case for predicting lifestyles and emergence of pathogens.</title>
        <authorList>
            <person name="Haridas S."/>
            <person name="Albert R."/>
            <person name="Binder M."/>
            <person name="Bloem J."/>
            <person name="Labutti K."/>
            <person name="Salamov A."/>
            <person name="Andreopoulos B."/>
            <person name="Baker S."/>
            <person name="Barry K."/>
            <person name="Bills G."/>
            <person name="Bluhm B."/>
            <person name="Cannon C."/>
            <person name="Castanera R."/>
            <person name="Culley D."/>
            <person name="Daum C."/>
            <person name="Ezra D."/>
            <person name="Gonzalez J."/>
            <person name="Henrissat B."/>
            <person name="Kuo A."/>
            <person name="Liang C."/>
            <person name="Lipzen A."/>
            <person name="Lutzoni F."/>
            <person name="Magnuson J."/>
            <person name="Mondo S."/>
            <person name="Nolan M."/>
            <person name="Ohm R."/>
            <person name="Pangilinan J."/>
            <person name="Park H.-J."/>
            <person name="Ramirez L."/>
            <person name="Alfaro M."/>
            <person name="Sun H."/>
            <person name="Tritt A."/>
            <person name="Yoshinaga Y."/>
            <person name="Zwiers L.-H."/>
            <person name="Turgeon B."/>
            <person name="Goodwin S."/>
            <person name="Spatafora J."/>
            <person name="Crous P."/>
            <person name="Grigoriev I."/>
        </authorList>
    </citation>
    <scope>NUCLEOTIDE SEQUENCE</scope>
    <source>
        <strain evidence="2">CBS 125425</strain>
    </source>
</reference>
<dbReference type="InterPro" id="IPR000210">
    <property type="entry name" value="BTB/POZ_dom"/>
</dbReference>
<dbReference type="PANTHER" id="PTHR47843">
    <property type="entry name" value="BTB DOMAIN-CONTAINING PROTEIN-RELATED"/>
    <property type="match status" value="1"/>
</dbReference>
<comment type="caution">
    <text evidence="2">The sequence shown here is derived from an EMBL/GenBank/DDBJ whole genome shotgun (WGS) entry which is preliminary data.</text>
</comment>
<evidence type="ECO:0000313" key="3">
    <source>
        <dbReference type="Proteomes" id="UP000799444"/>
    </source>
</evidence>
<dbReference type="SUPFAM" id="SSF54695">
    <property type="entry name" value="POZ domain"/>
    <property type="match status" value="1"/>
</dbReference>
<organism evidence="2 3">
    <name type="scientific">Polyplosphaeria fusca</name>
    <dbReference type="NCBI Taxonomy" id="682080"/>
    <lineage>
        <taxon>Eukaryota</taxon>
        <taxon>Fungi</taxon>
        <taxon>Dikarya</taxon>
        <taxon>Ascomycota</taxon>
        <taxon>Pezizomycotina</taxon>
        <taxon>Dothideomycetes</taxon>
        <taxon>Pleosporomycetidae</taxon>
        <taxon>Pleosporales</taxon>
        <taxon>Tetraplosphaeriaceae</taxon>
        <taxon>Polyplosphaeria</taxon>
    </lineage>
</organism>
<feature type="domain" description="BTB" evidence="1">
    <location>
        <begin position="171"/>
        <end position="238"/>
    </location>
</feature>
<dbReference type="OrthoDB" id="6359816at2759"/>
<dbReference type="CDD" id="cd18186">
    <property type="entry name" value="BTB_POZ_ZBTB_KLHL-like"/>
    <property type="match status" value="1"/>
</dbReference>
<dbReference type="AlphaFoldDB" id="A0A9P4RA25"/>
<dbReference type="Proteomes" id="UP000799444">
    <property type="component" value="Unassembled WGS sequence"/>
</dbReference>